<name>A0A1B7K862_9ENTR</name>
<dbReference type="GO" id="GO:0004065">
    <property type="term" value="F:arylsulfatase activity"/>
    <property type="evidence" value="ECO:0007669"/>
    <property type="project" value="TreeGrafter"/>
</dbReference>
<organism evidence="3 4">
    <name type="scientific">Kluyvera georgiana ATCC 51603</name>
    <dbReference type="NCBI Taxonomy" id="1354264"/>
    <lineage>
        <taxon>Bacteria</taxon>
        <taxon>Pseudomonadati</taxon>
        <taxon>Pseudomonadota</taxon>
        <taxon>Gammaproteobacteria</taxon>
        <taxon>Enterobacterales</taxon>
        <taxon>Enterobacteriaceae</taxon>
        <taxon>Kluyvera</taxon>
    </lineage>
</organism>
<comment type="similarity">
    <text evidence="1">Belongs to the sulfatase family.</text>
</comment>
<evidence type="ECO:0000259" key="2">
    <source>
        <dbReference type="Pfam" id="PF00884"/>
    </source>
</evidence>
<gene>
    <name evidence="3" type="ORF">M989_00172</name>
</gene>
<evidence type="ECO:0000313" key="4">
    <source>
        <dbReference type="Proteomes" id="UP000078386"/>
    </source>
</evidence>
<dbReference type="AlphaFoldDB" id="A0A1B7K862"/>
<evidence type="ECO:0000313" key="3">
    <source>
        <dbReference type="EMBL" id="OAT56335.1"/>
    </source>
</evidence>
<evidence type="ECO:0000256" key="1">
    <source>
        <dbReference type="ARBA" id="ARBA00008779"/>
    </source>
</evidence>
<dbReference type="PANTHER" id="PTHR42693">
    <property type="entry name" value="ARYLSULFATASE FAMILY MEMBER"/>
    <property type="match status" value="1"/>
</dbReference>
<comment type="caution">
    <text evidence="3">The sequence shown here is derived from an EMBL/GenBank/DDBJ whole genome shotgun (WGS) entry which is preliminary data.</text>
</comment>
<accession>A0A1B7K862</accession>
<dbReference type="SUPFAM" id="SSF53649">
    <property type="entry name" value="Alkaline phosphatase-like"/>
    <property type="match status" value="1"/>
</dbReference>
<dbReference type="CDD" id="cd16148">
    <property type="entry name" value="sulfatase_like"/>
    <property type="match status" value="1"/>
</dbReference>
<dbReference type="RefSeq" id="WP_064540725.1">
    <property type="nucleotide sequence ID" value="NZ_LXEU01000003.1"/>
</dbReference>
<dbReference type="Proteomes" id="UP000078386">
    <property type="component" value="Unassembled WGS sequence"/>
</dbReference>
<dbReference type="EMBL" id="LXEU01000003">
    <property type="protein sequence ID" value="OAT56335.1"/>
    <property type="molecule type" value="Genomic_DNA"/>
</dbReference>
<keyword evidence="3" id="KW-0378">Hydrolase</keyword>
<reference evidence="3 4" key="1">
    <citation type="submission" date="2016-04" db="EMBL/GenBank/DDBJ databases">
        <title>ATOL: Assembling a taxonomically balanced genome-scale reconstruction of the evolutionary history of the Enterobacteriaceae.</title>
        <authorList>
            <person name="Plunkett G.III."/>
            <person name="Neeno-Eckwall E.C."/>
            <person name="Glasner J.D."/>
            <person name="Perna N.T."/>
        </authorList>
    </citation>
    <scope>NUCLEOTIDE SEQUENCE [LARGE SCALE GENOMIC DNA]</scope>
    <source>
        <strain evidence="3 4">ATCC 51603</strain>
    </source>
</reference>
<dbReference type="Gene3D" id="3.40.720.10">
    <property type="entry name" value="Alkaline Phosphatase, subunit A"/>
    <property type="match status" value="1"/>
</dbReference>
<feature type="domain" description="Sulfatase N-terminal" evidence="2">
    <location>
        <begin position="4"/>
        <end position="333"/>
    </location>
</feature>
<dbReference type="Pfam" id="PF00884">
    <property type="entry name" value="Sulfatase"/>
    <property type="match status" value="1"/>
</dbReference>
<dbReference type="PATRIC" id="fig|1354264.4.peg.180"/>
<dbReference type="EC" id="3.1.6.-" evidence="3"/>
<sequence length="488" mass="56907">MKAIMVMFDSLCRRMLSPYGAADVQTPGFQRLAEHSLRFDQSWIGSMPCMPARRDMHTGRYNFLHRAWGPIEPFDDSLPEILKNNGIYSHLITDHYHYWQDGGATYHNRYASAEFVRGQEVDEYKAAIIDPAFPDNYDPSLSGWRKDLEKRDFINRSYMDSEEKMCTPQVFSLAEEFLEKHHAEDNWFLHLEAFDPHEPYFSSPECQALYPENYDGPHFDWPFYRQVEESPEMVEHCKNRARAMFSLCDKYLNRLLDIMDKHNLWQDTMLIVNTDHGFMFGEHGWWAKNLPPSYCEVAHTPLFIWDPRSQHKNESRQGLASMIDMAPTLLKFFNLEPTANMDGKDLQPVIENDTPVHDSLIFGYFGKEVNVTDGRYVYMHGGKNGQPVNEYTLMPCYMNYRMSPELLATATFVPPTQSFPFAKGCPLLKIPQQSQGLEETLLFDLQEDYQQNHPLDAPEIAARLAGELRRWMMKNQAPEEQFTRLNLS</sequence>
<keyword evidence="4" id="KW-1185">Reference proteome</keyword>
<protein>
    <submittedName>
        <fullName evidence="3">Choline-sulfatase</fullName>
        <ecNumber evidence="3">3.1.6.-</ecNumber>
        <ecNumber evidence="3">3.1.6.6</ecNumber>
    </submittedName>
</protein>
<dbReference type="InterPro" id="IPR000917">
    <property type="entry name" value="Sulfatase_N"/>
</dbReference>
<dbReference type="PANTHER" id="PTHR42693:SF33">
    <property type="entry name" value="ARYLSULFATASE"/>
    <property type="match status" value="1"/>
</dbReference>
<dbReference type="InterPro" id="IPR017850">
    <property type="entry name" value="Alkaline_phosphatase_core_sf"/>
</dbReference>
<dbReference type="EC" id="3.1.6.6" evidence="3"/>
<dbReference type="InterPro" id="IPR050738">
    <property type="entry name" value="Sulfatase"/>
</dbReference>
<proteinExistence type="inferred from homology"/>
<dbReference type="GO" id="GO:0047753">
    <property type="term" value="F:choline-sulfatase activity"/>
    <property type="evidence" value="ECO:0007669"/>
    <property type="project" value="UniProtKB-EC"/>
</dbReference>